<dbReference type="Proteomes" id="UP000015104">
    <property type="component" value="Unassembled WGS sequence"/>
</dbReference>
<evidence type="ECO:0000256" key="1">
    <source>
        <dbReference type="SAM" id="Coils"/>
    </source>
</evidence>
<keyword evidence="1" id="KW-0175">Coiled coil</keyword>
<proteinExistence type="predicted"/>
<sequence length="295" mass="33989">MENAPESDPHQLKADQFIDTQAFKDFTCIICMDIVAEHYRSQTCSNCLESLCPNTCLRAYKVSNPSYTRKCPACRVPFRFRNRPRTGPKSVEEFKKLKSIVLAIRPRCLRKGGNQEIHLGYCIDELSSLNAELDAKRQMLRRTVIEMEVHKQVSELREEKIEELEAKLKQKDLELQQKSSIKTVSNPMRSSKAANGSYTKFIVRYLNQTFQINNLSLDDQGHVLRSEIERQVGSKVGTILRANHTIVDDDRLLRQHQFCYKPTIVTVLPTEFTLKKGSRLNIQINSVSNKYHLKA</sequence>
<feature type="coiled-coil region" evidence="1">
    <location>
        <begin position="123"/>
        <end position="181"/>
    </location>
</feature>
<accession>T1K0B4</accession>
<dbReference type="InterPro" id="IPR013083">
    <property type="entry name" value="Znf_RING/FYVE/PHD"/>
</dbReference>
<dbReference type="EMBL" id="CAEY01001139">
    <property type="status" value="NOT_ANNOTATED_CDS"/>
    <property type="molecule type" value="Genomic_DNA"/>
</dbReference>
<dbReference type="AlphaFoldDB" id="T1K0B4"/>
<reference evidence="2" key="2">
    <citation type="submission" date="2015-06" db="UniProtKB">
        <authorList>
            <consortium name="EnsemblMetazoa"/>
        </authorList>
    </citation>
    <scope>IDENTIFICATION</scope>
</reference>
<dbReference type="HOGENOM" id="CLU_964193_0_0_1"/>
<evidence type="ECO:0000313" key="2">
    <source>
        <dbReference type="EnsemblMetazoa" id="tetur03g07110.1"/>
    </source>
</evidence>
<dbReference type="SUPFAM" id="SSF57850">
    <property type="entry name" value="RING/U-box"/>
    <property type="match status" value="1"/>
</dbReference>
<organism evidence="2 3">
    <name type="scientific">Tetranychus urticae</name>
    <name type="common">Two-spotted spider mite</name>
    <dbReference type="NCBI Taxonomy" id="32264"/>
    <lineage>
        <taxon>Eukaryota</taxon>
        <taxon>Metazoa</taxon>
        <taxon>Ecdysozoa</taxon>
        <taxon>Arthropoda</taxon>
        <taxon>Chelicerata</taxon>
        <taxon>Arachnida</taxon>
        <taxon>Acari</taxon>
        <taxon>Acariformes</taxon>
        <taxon>Trombidiformes</taxon>
        <taxon>Prostigmata</taxon>
        <taxon>Eleutherengona</taxon>
        <taxon>Raphignathae</taxon>
        <taxon>Tetranychoidea</taxon>
        <taxon>Tetranychidae</taxon>
        <taxon>Tetranychus</taxon>
    </lineage>
</organism>
<name>T1K0B4_TETUR</name>
<reference evidence="3" key="1">
    <citation type="submission" date="2011-08" db="EMBL/GenBank/DDBJ databases">
        <authorList>
            <person name="Rombauts S."/>
        </authorList>
    </citation>
    <scope>NUCLEOTIDE SEQUENCE</scope>
    <source>
        <strain evidence="3">London</strain>
    </source>
</reference>
<keyword evidence="3" id="KW-1185">Reference proteome</keyword>
<dbReference type="Gene3D" id="3.30.40.10">
    <property type="entry name" value="Zinc/RING finger domain, C3HC4 (zinc finger)"/>
    <property type="match status" value="1"/>
</dbReference>
<evidence type="ECO:0000313" key="3">
    <source>
        <dbReference type="Proteomes" id="UP000015104"/>
    </source>
</evidence>
<protein>
    <submittedName>
        <fullName evidence="2">Uncharacterized protein</fullName>
    </submittedName>
</protein>
<dbReference type="EnsemblMetazoa" id="tetur03g07110.1">
    <property type="protein sequence ID" value="tetur03g07110.1"/>
    <property type="gene ID" value="tetur03g07110"/>
</dbReference>